<name>A0ABQ2F9W6_9MICO</name>
<organism evidence="2 3">
    <name type="scientific">Ornithinimicrobium pekingense</name>
    <dbReference type="NCBI Taxonomy" id="384677"/>
    <lineage>
        <taxon>Bacteria</taxon>
        <taxon>Bacillati</taxon>
        <taxon>Actinomycetota</taxon>
        <taxon>Actinomycetes</taxon>
        <taxon>Micrococcales</taxon>
        <taxon>Ornithinimicrobiaceae</taxon>
        <taxon>Ornithinimicrobium</taxon>
    </lineage>
</organism>
<dbReference type="EMBL" id="BMLB01000005">
    <property type="protein sequence ID" value="GGK75974.1"/>
    <property type="molecule type" value="Genomic_DNA"/>
</dbReference>
<reference evidence="3" key="1">
    <citation type="journal article" date="2019" name="Int. J. Syst. Evol. Microbiol.">
        <title>The Global Catalogue of Microorganisms (GCM) 10K type strain sequencing project: providing services to taxonomists for standard genome sequencing and annotation.</title>
        <authorList>
            <consortium name="The Broad Institute Genomics Platform"/>
            <consortium name="The Broad Institute Genome Sequencing Center for Infectious Disease"/>
            <person name="Wu L."/>
            <person name="Ma J."/>
        </authorList>
    </citation>
    <scope>NUCLEOTIDE SEQUENCE [LARGE SCALE GENOMIC DNA]</scope>
    <source>
        <strain evidence="3">CGMCC 1.5362</strain>
    </source>
</reference>
<evidence type="ECO:0008006" key="4">
    <source>
        <dbReference type="Google" id="ProtNLM"/>
    </source>
</evidence>
<gene>
    <name evidence="2" type="ORF">GCM10011509_25710</name>
</gene>
<sequence length="112" mass="12207">MANTFDAAPEGAHERSTTSLSIADPQVLLERIIDEANKHRGTLREQDGYTIPFREGGSVRIRVEEGGGTPALHFVADGPTVERREHIERTITELSVSQLGAEAGTLTWQPEG</sequence>
<evidence type="ECO:0000313" key="3">
    <source>
        <dbReference type="Proteomes" id="UP000662111"/>
    </source>
</evidence>
<protein>
    <recommendedName>
        <fullName evidence="4">DUF2218 domain-containing protein</fullName>
    </recommendedName>
</protein>
<keyword evidence="3" id="KW-1185">Reference proteome</keyword>
<evidence type="ECO:0000256" key="1">
    <source>
        <dbReference type="SAM" id="MobiDB-lite"/>
    </source>
</evidence>
<feature type="region of interest" description="Disordered" evidence="1">
    <location>
        <begin position="1"/>
        <end position="21"/>
    </location>
</feature>
<comment type="caution">
    <text evidence="2">The sequence shown here is derived from an EMBL/GenBank/DDBJ whole genome shotgun (WGS) entry which is preliminary data.</text>
</comment>
<dbReference type="Proteomes" id="UP000662111">
    <property type="component" value="Unassembled WGS sequence"/>
</dbReference>
<proteinExistence type="predicted"/>
<accession>A0ABQ2F9W6</accession>
<dbReference type="RefSeq" id="WP_022921687.1">
    <property type="nucleotide sequence ID" value="NZ_BMLB01000005.1"/>
</dbReference>
<evidence type="ECO:0000313" key="2">
    <source>
        <dbReference type="EMBL" id="GGK75974.1"/>
    </source>
</evidence>